<organism evidence="1 2">
    <name type="scientific">Zasmidium cellare</name>
    <name type="common">Wine cellar mold</name>
    <name type="synonym">Racodium cellare</name>
    <dbReference type="NCBI Taxonomy" id="395010"/>
    <lineage>
        <taxon>Eukaryota</taxon>
        <taxon>Fungi</taxon>
        <taxon>Dikarya</taxon>
        <taxon>Ascomycota</taxon>
        <taxon>Pezizomycotina</taxon>
        <taxon>Dothideomycetes</taxon>
        <taxon>Dothideomycetidae</taxon>
        <taxon>Mycosphaerellales</taxon>
        <taxon>Mycosphaerellaceae</taxon>
        <taxon>Zasmidium</taxon>
    </lineage>
</organism>
<dbReference type="SUPFAM" id="SSF81383">
    <property type="entry name" value="F-box domain"/>
    <property type="match status" value="1"/>
</dbReference>
<dbReference type="EMBL" id="JAXOVC010000006">
    <property type="protein sequence ID" value="KAK4500861.1"/>
    <property type="molecule type" value="Genomic_DNA"/>
</dbReference>
<reference evidence="1 2" key="1">
    <citation type="journal article" date="2023" name="G3 (Bethesda)">
        <title>A chromosome-level genome assembly of Zasmidium syzygii isolated from banana leaves.</title>
        <authorList>
            <person name="van Westerhoven A.C."/>
            <person name="Mehrabi R."/>
            <person name="Talebi R."/>
            <person name="Steentjes M.B.F."/>
            <person name="Corcolon B."/>
            <person name="Chong P.A."/>
            <person name="Kema G.H.J."/>
            <person name="Seidl M.F."/>
        </authorList>
    </citation>
    <scope>NUCLEOTIDE SEQUENCE [LARGE SCALE GENOMIC DNA]</scope>
    <source>
        <strain evidence="1 2">P124</strain>
    </source>
</reference>
<sequence>MAQQSKQEKKGTAGVKLVNTTELLEQVLLNLPLRRLLTSQRVNRVWRDTIASSHALKKKMWLLPRAPAIDDLYPEERLLAPVHDTAALTLSPLVRLSLPGDGATSFLRHFEAAFGLVRAAAKRLRKNPRKRGAARRQSKRVCTEIGDGGVSLVGNAPITASIMGTAMYPHRLSRTSFRVCLHFIATNPKNSTWLDTILTDAPIKAIKLIYNGSQARDGYTGTVRRDEPLTLRAIYEAYEDFVGLLKDVGIIAKPEDIEGRFMVKRTTEITGTQHCVCSLNDDENEECGCFEFLKEKET</sequence>
<evidence type="ECO:0000313" key="1">
    <source>
        <dbReference type="EMBL" id="KAK4500861.1"/>
    </source>
</evidence>
<name>A0ABR0EHZ5_ZASCE</name>
<gene>
    <name evidence="1" type="ORF">PRZ48_009053</name>
</gene>
<dbReference type="Proteomes" id="UP001305779">
    <property type="component" value="Unassembled WGS sequence"/>
</dbReference>
<proteinExistence type="predicted"/>
<protein>
    <recommendedName>
        <fullName evidence="3">F-box domain-containing protein</fullName>
    </recommendedName>
</protein>
<comment type="caution">
    <text evidence="1">The sequence shown here is derived from an EMBL/GenBank/DDBJ whole genome shotgun (WGS) entry which is preliminary data.</text>
</comment>
<accession>A0ABR0EHZ5</accession>
<dbReference type="InterPro" id="IPR036047">
    <property type="entry name" value="F-box-like_dom_sf"/>
</dbReference>
<evidence type="ECO:0008006" key="3">
    <source>
        <dbReference type="Google" id="ProtNLM"/>
    </source>
</evidence>
<keyword evidence="2" id="KW-1185">Reference proteome</keyword>
<evidence type="ECO:0000313" key="2">
    <source>
        <dbReference type="Proteomes" id="UP001305779"/>
    </source>
</evidence>